<dbReference type="AlphaFoldDB" id="A0A6L2LAY9"/>
<dbReference type="EMBL" id="BKCJ010004083">
    <property type="protein sequence ID" value="GEU58921.1"/>
    <property type="molecule type" value="Genomic_DNA"/>
</dbReference>
<sequence>MTQSVLVGDEEVWWCIEEMKVTIVVVDIGGDRDGDDGEGGGRRLFSRCCGDDGDDDGDKGSVEMVVMGCGCWRVGAAPKKY</sequence>
<gene>
    <name evidence="1" type="ORF">Tci_030899</name>
</gene>
<name>A0A6L2LAY9_TANCI</name>
<organism evidence="1">
    <name type="scientific">Tanacetum cinerariifolium</name>
    <name type="common">Dalmatian daisy</name>
    <name type="synonym">Chrysanthemum cinerariifolium</name>
    <dbReference type="NCBI Taxonomy" id="118510"/>
    <lineage>
        <taxon>Eukaryota</taxon>
        <taxon>Viridiplantae</taxon>
        <taxon>Streptophyta</taxon>
        <taxon>Embryophyta</taxon>
        <taxon>Tracheophyta</taxon>
        <taxon>Spermatophyta</taxon>
        <taxon>Magnoliopsida</taxon>
        <taxon>eudicotyledons</taxon>
        <taxon>Gunneridae</taxon>
        <taxon>Pentapetalae</taxon>
        <taxon>asterids</taxon>
        <taxon>campanulids</taxon>
        <taxon>Asterales</taxon>
        <taxon>Asteraceae</taxon>
        <taxon>Asteroideae</taxon>
        <taxon>Anthemideae</taxon>
        <taxon>Anthemidinae</taxon>
        <taxon>Tanacetum</taxon>
    </lineage>
</organism>
<protein>
    <submittedName>
        <fullName evidence="1">Uncharacterized protein</fullName>
    </submittedName>
</protein>
<proteinExistence type="predicted"/>
<evidence type="ECO:0000313" key="1">
    <source>
        <dbReference type="EMBL" id="GEU58921.1"/>
    </source>
</evidence>
<comment type="caution">
    <text evidence="1">The sequence shown here is derived from an EMBL/GenBank/DDBJ whole genome shotgun (WGS) entry which is preliminary data.</text>
</comment>
<accession>A0A6L2LAY9</accession>
<reference evidence="1" key="1">
    <citation type="journal article" date="2019" name="Sci. Rep.">
        <title>Draft genome of Tanacetum cinerariifolium, the natural source of mosquito coil.</title>
        <authorList>
            <person name="Yamashiro T."/>
            <person name="Shiraishi A."/>
            <person name="Satake H."/>
            <person name="Nakayama K."/>
        </authorList>
    </citation>
    <scope>NUCLEOTIDE SEQUENCE</scope>
</reference>